<dbReference type="Gene3D" id="1.20.1280.50">
    <property type="match status" value="1"/>
</dbReference>
<organism evidence="1 2">
    <name type="scientific">Gymnopus androsaceus JB14</name>
    <dbReference type="NCBI Taxonomy" id="1447944"/>
    <lineage>
        <taxon>Eukaryota</taxon>
        <taxon>Fungi</taxon>
        <taxon>Dikarya</taxon>
        <taxon>Basidiomycota</taxon>
        <taxon>Agaricomycotina</taxon>
        <taxon>Agaricomycetes</taxon>
        <taxon>Agaricomycetidae</taxon>
        <taxon>Agaricales</taxon>
        <taxon>Marasmiineae</taxon>
        <taxon>Omphalotaceae</taxon>
        <taxon>Gymnopus</taxon>
    </lineage>
</organism>
<accession>A0A6A4IDN2</accession>
<dbReference type="Gene3D" id="3.80.10.10">
    <property type="entry name" value="Ribonuclease Inhibitor"/>
    <property type="match status" value="1"/>
</dbReference>
<evidence type="ECO:0000313" key="2">
    <source>
        <dbReference type="Proteomes" id="UP000799118"/>
    </source>
</evidence>
<keyword evidence="2" id="KW-1185">Reference proteome</keyword>
<protein>
    <submittedName>
        <fullName evidence="1">Uncharacterized protein</fullName>
    </submittedName>
</protein>
<evidence type="ECO:0000313" key="1">
    <source>
        <dbReference type="EMBL" id="KAE9407388.1"/>
    </source>
</evidence>
<dbReference type="InterPro" id="IPR032675">
    <property type="entry name" value="LRR_dom_sf"/>
</dbReference>
<gene>
    <name evidence="1" type="ORF">BT96DRAFT_131664</name>
</gene>
<sequence>MPSNKQTSFLPSSQAAKVCGQEPREIYIQKMHPCSHCNRALVTPQIDVDRSLILEKLRWESGPASVQPTEVALILQRAKRDLKNHESEIHRHLGCPNCSVLWTTNQELLQAYVTEVQSLLSPIRKIPDEILRFIFHYCDTNRFLVSSVQSLDAIDDLRDKPALAVSSVCSRWRRNGLSMPSLWSRVLVDFQRTQLHEMEDAKIIFALNKFFTRSLPSLLDLTVRIGRAESHHTGPVLTHLVDHTHRWRNFTYFSEAYNLYSMFVDDPLDARPTFPFLEDLEIIHVFQGDLSWFTDTAPRLKSLILPGSISPVMVEDGELQALFDVTFNLAFLKIEEACKSDDGYWEPSAVPISITSSTIDTLSIWNGDHGTGPSVFKYFKFPSLQNLHLEPSHHFISRNTSSWVHFDPFMAFVQRSSFPLTTLSIQSLALSDSNLVQLLIQVPTLSNLTLNDTNVPTENSPITVQLVESLHPYRYSPLHRQTLPISPRLCSLTLNVGANTFEDKLVIEMVQSRWIPKLSESPTPAKGTLPVDCLREFTMWFRNREEVKGVYQPLVDIRKEGIKFVVMWKI</sequence>
<name>A0A6A4IDN2_9AGAR</name>
<reference evidence="1" key="1">
    <citation type="journal article" date="2019" name="Environ. Microbiol.">
        <title>Fungal ecological strategies reflected in gene transcription - a case study of two litter decomposers.</title>
        <authorList>
            <person name="Barbi F."/>
            <person name="Kohler A."/>
            <person name="Barry K."/>
            <person name="Baskaran P."/>
            <person name="Daum C."/>
            <person name="Fauchery L."/>
            <person name="Ihrmark K."/>
            <person name="Kuo A."/>
            <person name="LaButti K."/>
            <person name="Lipzen A."/>
            <person name="Morin E."/>
            <person name="Grigoriev I.V."/>
            <person name="Henrissat B."/>
            <person name="Lindahl B."/>
            <person name="Martin F."/>
        </authorList>
    </citation>
    <scope>NUCLEOTIDE SEQUENCE</scope>
    <source>
        <strain evidence="1">JB14</strain>
    </source>
</reference>
<dbReference type="EMBL" id="ML769396">
    <property type="protein sequence ID" value="KAE9407388.1"/>
    <property type="molecule type" value="Genomic_DNA"/>
</dbReference>
<dbReference type="Proteomes" id="UP000799118">
    <property type="component" value="Unassembled WGS sequence"/>
</dbReference>
<proteinExistence type="predicted"/>
<dbReference type="AlphaFoldDB" id="A0A6A4IDN2"/>
<dbReference type="OrthoDB" id="3266451at2759"/>